<sequence>LPDPSICDPYLIPPPLPLFPSNRLVGVVRYHIPSLNIAFIVWCDEEERELGDPHSSPLSPPMHCDRTVLWPNVYGCLGIRGGGGVFSSLGEVRRDMGGRPRSDKELEELEGSLVDHLSELKESAGTNKKKFEDIGSCILSQTYDCLHSPVSKSSSFAGSSSTTPLLSPFQPPTNTVETGDGISTTSPPTLPLLPSLVSLRVSFSLSQSSSGIAVATDVELLGSSERQIAEARSHGQELWGDVYWQDTRSLKRADKEKEKEKTYDKDEIDLLVDEWAEPSGLTSPSGSSSSIPGTFGFVRLRNGYEWYFYNSHSFLASIANNGGSSSSHPSLLGRRVSVVLPALKDSDQGDGKEASVGSDDIEKHILHFTSQHMDSLGTPNTCLVQGTISLPPSQFHWIRGKIACIISNSDLVGTSAASVIAGSFKHARPKENAARKRYSVAPLQGFIIVDPAERTHVDVVFFRVTVPPSITKRMKPGVSVMFTLKENAYYKPVDATPFSLLGEEDAQKLGDWLRKVQNVDKERENWIKRLGKDGKMFGYGSLPSSDIGTGVSWNPTTHLSIGSMASVASTSSIISPLSLASPSSFSMSQGNSFSPSMTFSGHRTREDMIHHSSASLLHYPPLPSSLFTALLKTLSTTETPSASSIPHPNMSSATNQHHHLSLWCTERVCLPHMIFGGNIQEIKARFCVGLRPDVHFYNTFLRYLIAGKFSLVYVPRPTLYSSTRLLHIGTRYRFAVFFSWDDKKKVFTPEATNIVSGKLCQCVNMKKGVADELVKACNGRGDEALRLIKSGIYVGFVRARKAMGCVVDSAAMKEAAMRNGDVMVAA</sequence>
<name>A0ABQ5JWI4_9EUKA</name>
<organism evidence="2 3">
    <name type="scientific">Aduncisulcus paluster</name>
    <dbReference type="NCBI Taxonomy" id="2918883"/>
    <lineage>
        <taxon>Eukaryota</taxon>
        <taxon>Metamonada</taxon>
        <taxon>Carpediemonas-like organisms</taxon>
        <taxon>Aduncisulcus</taxon>
    </lineage>
</organism>
<dbReference type="Proteomes" id="UP001057375">
    <property type="component" value="Unassembled WGS sequence"/>
</dbReference>
<comment type="caution">
    <text evidence="2">The sequence shown here is derived from an EMBL/GenBank/DDBJ whole genome shotgun (WGS) entry which is preliminary data.</text>
</comment>
<evidence type="ECO:0000313" key="2">
    <source>
        <dbReference type="EMBL" id="GKT20086.1"/>
    </source>
</evidence>
<feature type="non-terminal residue" evidence="2">
    <location>
        <position position="1"/>
    </location>
</feature>
<feature type="non-terminal residue" evidence="2">
    <location>
        <position position="826"/>
    </location>
</feature>
<feature type="region of interest" description="Disordered" evidence="1">
    <location>
        <begin position="155"/>
        <end position="189"/>
    </location>
</feature>
<keyword evidence="3" id="KW-1185">Reference proteome</keyword>
<evidence type="ECO:0000313" key="3">
    <source>
        <dbReference type="Proteomes" id="UP001057375"/>
    </source>
</evidence>
<protein>
    <submittedName>
        <fullName evidence="2">Uncharacterized protein</fullName>
    </submittedName>
</protein>
<gene>
    <name evidence="2" type="ORF">ADUPG1_011642</name>
</gene>
<proteinExistence type="predicted"/>
<evidence type="ECO:0000256" key="1">
    <source>
        <dbReference type="SAM" id="MobiDB-lite"/>
    </source>
</evidence>
<dbReference type="EMBL" id="BQXS01012154">
    <property type="protein sequence ID" value="GKT20086.1"/>
    <property type="molecule type" value="Genomic_DNA"/>
</dbReference>
<reference evidence="2" key="1">
    <citation type="submission" date="2022-03" db="EMBL/GenBank/DDBJ databases">
        <title>Draft genome sequence of Aduncisulcus paluster, a free-living microaerophilic Fornicata.</title>
        <authorList>
            <person name="Yuyama I."/>
            <person name="Kume K."/>
            <person name="Tamura T."/>
            <person name="Inagaki Y."/>
            <person name="Hashimoto T."/>
        </authorList>
    </citation>
    <scope>NUCLEOTIDE SEQUENCE</scope>
    <source>
        <strain evidence="2">NY0171</strain>
    </source>
</reference>
<accession>A0ABQ5JWI4</accession>